<evidence type="ECO:0000259" key="4">
    <source>
        <dbReference type="Pfam" id="PF17836"/>
    </source>
</evidence>
<dbReference type="InterPro" id="IPR011004">
    <property type="entry name" value="Trimer_LpxA-like_sf"/>
</dbReference>
<proteinExistence type="inferred from homology"/>
<sequence length="213" mass="22703">MNKPLIMIGSGGHASVLMDSLKLSGERVIAYISPNKNTRNQMFEKIQHLSNDEDINQFNPDEVLLVNGIGSMPKHHNRENVATFFTKLGFSFTSVISPLAIVSPSSRLARGVQVMHGAIIQAGACIGEGSIINTGAIIEHDCVVGSNNHIAPRATLCGGVQTHNNVHVGVHACVIQGVNIGDNVIVGAGATVTKNIEDKTIVYGHRALIIKKE</sequence>
<organism evidence="5 6">
    <name type="scientific">Shewanella aestuarii</name>
    <dbReference type="NCBI Taxonomy" id="1028752"/>
    <lineage>
        <taxon>Bacteria</taxon>
        <taxon>Pseudomonadati</taxon>
        <taxon>Pseudomonadota</taxon>
        <taxon>Gammaproteobacteria</taxon>
        <taxon>Alteromonadales</taxon>
        <taxon>Shewanellaceae</taxon>
        <taxon>Shewanella</taxon>
    </lineage>
</organism>
<dbReference type="Pfam" id="PF17836">
    <property type="entry name" value="PglD_N"/>
    <property type="match status" value="1"/>
</dbReference>
<dbReference type="Gene3D" id="3.40.50.20">
    <property type="match status" value="1"/>
</dbReference>
<keyword evidence="3" id="KW-0677">Repeat</keyword>
<keyword evidence="6" id="KW-1185">Reference proteome</keyword>
<accession>A0ABT0L1Z9</accession>
<dbReference type="Gene3D" id="2.160.10.10">
    <property type="entry name" value="Hexapeptide repeat proteins"/>
    <property type="match status" value="1"/>
</dbReference>
<evidence type="ECO:0000256" key="1">
    <source>
        <dbReference type="ARBA" id="ARBA00007274"/>
    </source>
</evidence>
<comment type="caution">
    <text evidence="5">The sequence shown here is derived from an EMBL/GenBank/DDBJ whole genome shotgun (WGS) entry which is preliminary data.</text>
</comment>
<dbReference type="RefSeq" id="WP_188841081.1">
    <property type="nucleotide sequence ID" value="NZ_BMOT01000005.1"/>
</dbReference>
<dbReference type="EMBL" id="JAKILK010000005">
    <property type="protein sequence ID" value="MCL1117734.1"/>
    <property type="molecule type" value="Genomic_DNA"/>
</dbReference>
<name>A0ABT0L1Z9_9GAMM</name>
<dbReference type="InterPro" id="IPR050179">
    <property type="entry name" value="Trans_hexapeptide_repeat"/>
</dbReference>
<dbReference type="Proteomes" id="UP001203212">
    <property type="component" value="Unassembled WGS sequence"/>
</dbReference>
<dbReference type="InterPro" id="IPR018357">
    <property type="entry name" value="Hexapep_transf_CS"/>
</dbReference>
<dbReference type="InterPro" id="IPR020019">
    <property type="entry name" value="AcTrfase_PglD-like"/>
</dbReference>
<evidence type="ECO:0000313" key="5">
    <source>
        <dbReference type="EMBL" id="MCL1117734.1"/>
    </source>
</evidence>
<dbReference type="CDD" id="cd03360">
    <property type="entry name" value="LbH_AT_putative"/>
    <property type="match status" value="1"/>
</dbReference>
<evidence type="ECO:0000313" key="6">
    <source>
        <dbReference type="Proteomes" id="UP001203212"/>
    </source>
</evidence>
<protein>
    <submittedName>
        <fullName evidence="5">Acetyltransferase</fullName>
    </submittedName>
</protein>
<evidence type="ECO:0000256" key="2">
    <source>
        <dbReference type="ARBA" id="ARBA00022679"/>
    </source>
</evidence>
<keyword evidence="2" id="KW-0808">Transferase</keyword>
<dbReference type="NCBIfam" id="TIGR03570">
    <property type="entry name" value="NeuD_NnaD"/>
    <property type="match status" value="1"/>
</dbReference>
<gene>
    <name evidence="5" type="ORF">L2689_10830</name>
</gene>
<dbReference type="PANTHER" id="PTHR43300">
    <property type="entry name" value="ACETYLTRANSFERASE"/>
    <property type="match status" value="1"/>
</dbReference>
<dbReference type="InterPro" id="IPR041561">
    <property type="entry name" value="PglD_N"/>
</dbReference>
<feature type="domain" description="PglD N-terminal" evidence="4">
    <location>
        <begin position="5"/>
        <end position="72"/>
    </location>
</feature>
<dbReference type="PANTHER" id="PTHR43300:SF7">
    <property type="entry name" value="UDP-N-ACETYLBACILLOSAMINE N-ACETYLTRANSFERASE"/>
    <property type="match status" value="1"/>
</dbReference>
<evidence type="ECO:0000256" key="3">
    <source>
        <dbReference type="ARBA" id="ARBA00022737"/>
    </source>
</evidence>
<dbReference type="PROSITE" id="PS00101">
    <property type="entry name" value="HEXAPEP_TRANSFERASES"/>
    <property type="match status" value="1"/>
</dbReference>
<comment type="similarity">
    <text evidence="1">Belongs to the transferase hexapeptide repeat family.</text>
</comment>
<reference evidence="5 6" key="1">
    <citation type="submission" date="2022-01" db="EMBL/GenBank/DDBJ databases">
        <title>Whole genome-based taxonomy of the Shewanellaceae.</title>
        <authorList>
            <person name="Martin-Rodriguez A.J."/>
        </authorList>
    </citation>
    <scope>NUCLEOTIDE SEQUENCE [LARGE SCALE GENOMIC DNA]</scope>
    <source>
        <strain evidence="5 6">JCM 17801</strain>
    </source>
</reference>
<dbReference type="SUPFAM" id="SSF51161">
    <property type="entry name" value="Trimeric LpxA-like enzymes"/>
    <property type="match status" value="1"/>
</dbReference>